<proteinExistence type="predicted"/>
<evidence type="ECO:0000313" key="3">
    <source>
        <dbReference type="Proteomes" id="UP000188235"/>
    </source>
</evidence>
<dbReference type="Gene3D" id="3.90.1200.10">
    <property type="match status" value="1"/>
</dbReference>
<dbReference type="Proteomes" id="UP000188235">
    <property type="component" value="Chromosome"/>
</dbReference>
<organism evidence="2 3">
    <name type="scientific">Tessaracoccus flavescens</name>
    <dbReference type="NCBI Taxonomy" id="399497"/>
    <lineage>
        <taxon>Bacteria</taxon>
        <taxon>Bacillati</taxon>
        <taxon>Actinomycetota</taxon>
        <taxon>Actinomycetes</taxon>
        <taxon>Propionibacteriales</taxon>
        <taxon>Propionibacteriaceae</taxon>
        <taxon>Tessaracoccus</taxon>
    </lineage>
</organism>
<dbReference type="InterPro" id="IPR002575">
    <property type="entry name" value="Aminoglycoside_PTrfase"/>
</dbReference>
<protein>
    <submittedName>
        <fullName evidence="2">Aminoglycoside phosphotransferase</fullName>
    </submittedName>
</protein>
<sequence>MPTEERLGGGNASGTVVRVGETVRKRWTPATPSVTRFITAVRAAGVEAPAPLGRDEHGRQVLQWIPGRLASKLAPLSREQLRSIGAVIRDIHDASLGFTPTGEDVWESAIPAPGSELICHNDLAPWNLLLPAEEGGHPVFIDWDAAGPSTRLWDLAYAAMTFALSEPSRAAVDAAGDLSALVEGYAPEPSIRRTLAEAVVRRAEAMYALLSDAHRIGRQPWAAMFTNGHGAHWDAVRSYVRANEPLWDAALTTALR</sequence>
<accession>A0A1Q2D0V5</accession>
<dbReference type="SUPFAM" id="SSF56112">
    <property type="entry name" value="Protein kinase-like (PK-like)"/>
    <property type="match status" value="1"/>
</dbReference>
<dbReference type="KEGG" id="tfa:BW733_15295"/>
<dbReference type="GO" id="GO:0016740">
    <property type="term" value="F:transferase activity"/>
    <property type="evidence" value="ECO:0007669"/>
    <property type="project" value="UniProtKB-KW"/>
</dbReference>
<dbReference type="EMBL" id="CP019607">
    <property type="protein sequence ID" value="AQP51983.1"/>
    <property type="molecule type" value="Genomic_DNA"/>
</dbReference>
<feature type="domain" description="Aminoglycoside phosphotransferase" evidence="1">
    <location>
        <begin position="106"/>
        <end position="174"/>
    </location>
</feature>
<dbReference type="RefSeq" id="WP_077351778.1">
    <property type="nucleotide sequence ID" value="NZ_CP019607.1"/>
</dbReference>
<keyword evidence="2" id="KW-0808">Transferase</keyword>
<dbReference type="InterPro" id="IPR011009">
    <property type="entry name" value="Kinase-like_dom_sf"/>
</dbReference>
<dbReference type="Pfam" id="PF01636">
    <property type="entry name" value="APH"/>
    <property type="match status" value="1"/>
</dbReference>
<gene>
    <name evidence="2" type="ORF">BW733_15295</name>
</gene>
<dbReference type="STRING" id="399497.BW733_15295"/>
<dbReference type="OrthoDB" id="236897at2"/>
<dbReference type="AlphaFoldDB" id="A0A1Q2D0V5"/>
<evidence type="ECO:0000259" key="1">
    <source>
        <dbReference type="Pfam" id="PF01636"/>
    </source>
</evidence>
<reference evidence="2 3" key="1">
    <citation type="journal article" date="2008" name="Int. J. Syst. Evol. Microbiol.">
        <title>Tessaracoccus flavescens sp. nov., isolated from marine sediment.</title>
        <authorList>
            <person name="Lee D.W."/>
            <person name="Lee S.D."/>
        </authorList>
    </citation>
    <scope>NUCLEOTIDE SEQUENCE [LARGE SCALE GENOMIC DNA]</scope>
    <source>
        <strain evidence="2 3">SST-39T</strain>
    </source>
</reference>
<keyword evidence="3" id="KW-1185">Reference proteome</keyword>
<evidence type="ECO:0000313" key="2">
    <source>
        <dbReference type="EMBL" id="AQP51983.1"/>
    </source>
</evidence>
<name>A0A1Q2D0V5_9ACTN</name>